<organism evidence="2 3">
    <name type="scientific">Caerostris extrusa</name>
    <name type="common">Bark spider</name>
    <name type="synonym">Caerostris bankana</name>
    <dbReference type="NCBI Taxonomy" id="172846"/>
    <lineage>
        <taxon>Eukaryota</taxon>
        <taxon>Metazoa</taxon>
        <taxon>Ecdysozoa</taxon>
        <taxon>Arthropoda</taxon>
        <taxon>Chelicerata</taxon>
        <taxon>Arachnida</taxon>
        <taxon>Araneae</taxon>
        <taxon>Araneomorphae</taxon>
        <taxon>Entelegynae</taxon>
        <taxon>Araneoidea</taxon>
        <taxon>Araneidae</taxon>
        <taxon>Caerostris</taxon>
    </lineage>
</organism>
<accession>A0AAV4Y4S6</accession>
<dbReference type="Proteomes" id="UP001054945">
    <property type="component" value="Unassembled WGS sequence"/>
</dbReference>
<evidence type="ECO:0000313" key="2">
    <source>
        <dbReference type="EMBL" id="GIZ02048.1"/>
    </source>
</evidence>
<sequence>MGSLQHRPRRALMRTQATQTDLTFKARFYLPAYLTLSPRAHVPQLLPANQYPPCQRPSTHRSKSAARHRASTSSSTSARHMSKSQSAHNTLASDDSDDEVS</sequence>
<feature type="compositionally biased region" description="Basic residues" evidence="1">
    <location>
        <begin position="58"/>
        <end position="70"/>
    </location>
</feature>
<keyword evidence="3" id="KW-1185">Reference proteome</keyword>
<proteinExistence type="predicted"/>
<dbReference type="AlphaFoldDB" id="A0AAV4Y4S6"/>
<evidence type="ECO:0000256" key="1">
    <source>
        <dbReference type="SAM" id="MobiDB-lite"/>
    </source>
</evidence>
<name>A0AAV4Y4S6_CAEEX</name>
<dbReference type="EMBL" id="BPLR01001389">
    <property type="protein sequence ID" value="GIZ02048.1"/>
    <property type="molecule type" value="Genomic_DNA"/>
</dbReference>
<gene>
    <name evidence="2" type="primary">AVEN_64136_1</name>
    <name evidence="2" type="ORF">CEXT_632171</name>
</gene>
<feature type="region of interest" description="Disordered" evidence="1">
    <location>
        <begin position="45"/>
        <end position="101"/>
    </location>
</feature>
<reference evidence="2 3" key="1">
    <citation type="submission" date="2021-06" db="EMBL/GenBank/DDBJ databases">
        <title>Caerostris extrusa draft genome.</title>
        <authorList>
            <person name="Kono N."/>
            <person name="Arakawa K."/>
        </authorList>
    </citation>
    <scope>NUCLEOTIDE SEQUENCE [LARGE SCALE GENOMIC DNA]</scope>
</reference>
<evidence type="ECO:0000313" key="3">
    <source>
        <dbReference type="Proteomes" id="UP001054945"/>
    </source>
</evidence>
<comment type="caution">
    <text evidence="2">The sequence shown here is derived from an EMBL/GenBank/DDBJ whole genome shotgun (WGS) entry which is preliminary data.</text>
</comment>
<protein>
    <submittedName>
        <fullName evidence="2">RNase H domain-containing protein</fullName>
    </submittedName>
</protein>